<evidence type="ECO:0000256" key="1">
    <source>
        <dbReference type="SAM" id="Phobius"/>
    </source>
</evidence>
<keyword evidence="3" id="KW-1185">Reference proteome</keyword>
<sequence>MFYVKGNSLFTFTPPALESTAQDTPRTFPSSDKVGFNLERGATMLPLFLALSTVLPTCVLFFIILLVPTLMSTTVAAVSLISTMPTATQPVLPLQLACTPLTPRPGPPESVRDLRPDDIRVVAGIGDSVMAGFGAKGVQTRFLSPKTLSEDRGISFAMGGDDGAITIPNLIHYYSHELYGSSVGSQFITVCFGPTFCPDGQYRPSIGKLNAAQSGARSANLNHEIDYLVEQLDDAYKAKTIQPTDWKLLTFFVGSNDLCHSCFVPASMPQTFSIDVLAAIERIRMAVPYVLIQVVGMFHIDQIFVETQAYPKYCHPFPISTFTLQNEVCGCAHTAENRTILNDLLPIYNSALQSVVTYYKDPKFLSNETFGIFYQPLPADISSFPIDAISNVDCFHPSAIAHEWISKNLWRNMFLTSAQKPTTPMIFDRNETIYCPTDADRIQIT</sequence>
<dbReference type="Gene3D" id="3.40.50.1110">
    <property type="entry name" value="SGNH hydrolase"/>
    <property type="match status" value="1"/>
</dbReference>
<organism evidence="2 3">
    <name type="scientific">Phycomyces blakesleeanus (strain ATCC 8743b / DSM 1359 / FGSC 10004 / NBRC 33097 / NRRL 1555)</name>
    <dbReference type="NCBI Taxonomy" id="763407"/>
    <lineage>
        <taxon>Eukaryota</taxon>
        <taxon>Fungi</taxon>
        <taxon>Fungi incertae sedis</taxon>
        <taxon>Mucoromycota</taxon>
        <taxon>Mucoromycotina</taxon>
        <taxon>Mucoromycetes</taxon>
        <taxon>Mucorales</taxon>
        <taxon>Phycomycetaceae</taxon>
        <taxon>Phycomyces</taxon>
    </lineage>
</organism>
<dbReference type="SUPFAM" id="SSF52266">
    <property type="entry name" value="SGNH hydrolase"/>
    <property type="match status" value="1"/>
</dbReference>
<dbReference type="AlphaFoldDB" id="A0A163ACV5"/>
<feature type="transmembrane region" description="Helical" evidence="1">
    <location>
        <begin position="45"/>
        <end position="67"/>
    </location>
</feature>
<dbReference type="EMBL" id="KV440983">
    <property type="protein sequence ID" value="OAD72601.1"/>
    <property type="molecule type" value="Genomic_DNA"/>
</dbReference>
<accession>A0A163ACV5</accession>
<dbReference type="InterPro" id="IPR036514">
    <property type="entry name" value="SGNH_hydro_sf"/>
</dbReference>
<reference evidence="3" key="1">
    <citation type="submission" date="2015-06" db="EMBL/GenBank/DDBJ databases">
        <title>Expansion of signal transduction pathways in fungi by whole-genome duplication.</title>
        <authorList>
            <consortium name="DOE Joint Genome Institute"/>
            <person name="Corrochano L.M."/>
            <person name="Kuo A."/>
            <person name="Marcet-Houben M."/>
            <person name="Polaino S."/>
            <person name="Salamov A."/>
            <person name="Villalobos J.M."/>
            <person name="Alvarez M.I."/>
            <person name="Avalos J."/>
            <person name="Benito E.P."/>
            <person name="Benoit I."/>
            <person name="Burger G."/>
            <person name="Camino L.P."/>
            <person name="Canovas D."/>
            <person name="Cerda-Olmedo E."/>
            <person name="Cheng J.-F."/>
            <person name="Dominguez A."/>
            <person name="Elias M."/>
            <person name="Eslava A.P."/>
            <person name="Glaser F."/>
            <person name="Grimwood J."/>
            <person name="Gutierrez G."/>
            <person name="Heitman J."/>
            <person name="Henrissat B."/>
            <person name="Iturriaga E.A."/>
            <person name="Lang B.F."/>
            <person name="Lavin J.L."/>
            <person name="Lee S."/>
            <person name="Li W."/>
            <person name="Lindquist E."/>
            <person name="Lopez-Garcia S."/>
            <person name="Luque E.M."/>
            <person name="Marcos A.T."/>
            <person name="Martin J."/>
            <person name="McCluskey K."/>
            <person name="Medina H.R."/>
            <person name="Miralles-Duran A."/>
            <person name="Miyazaki A."/>
            <person name="Munoz-Torres E."/>
            <person name="Oguiza J.A."/>
            <person name="Ohm R."/>
            <person name="Olmedo M."/>
            <person name="Orejas M."/>
            <person name="Ortiz-Castellanos L."/>
            <person name="Pisabarro A.G."/>
            <person name="Rodriguez-Romero J."/>
            <person name="Ruiz-Herrera J."/>
            <person name="Ruiz-Vazquez R."/>
            <person name="Sanz C."/>
            <person name="Schackwitz W."/>
            <person name="Schmutz J."/>
            <person name="Shahriari M."/>
            <person name="Shelest E."/>
            <person name="Silva-Franco F."/>
            <person name="Soanes D."/>
            <person name="Syed K."/>
            <person name="Tagua V.G."/>
            <person name="Talbot N.J."/>
            <person name="Thon M."/>
            <person name="De vries R.P."/>
            <person name="Wiebenga A."/>
            <person name="Yadav J.S."/>
            <person name="Braun E.L."/>
            <person name="Baker S."/>
            <person name="Garre V."/>
            <person name="Horwitz B."/>
            <person name="Torres-Martinez S."/>
            <person name="Idnurm A."/>
            <person name="Herrera-Estrella A."/>
            <person name="Gabaldon T."/>
            <person name="Grigoriev I.V."/>
        </authorList>
    </citation>
    <scope>NUCLEOTIDE SEQUENCE [LARGE SCALE GENOMIC DNA]</scope>
    <source>
        <strain evidence="3">NRRL 1555(-)</strain>
    </source>
</reference>
<dbReference type="InterPro" id="IPR038885">
    <property type="entry name" value="PLB1"/>
</dbReference>
<evidence type="ECO:0000313" key="2">
    <source>
        <dbReference type="EMBL" id="OAD72601.1"/>
    </source>
</evidence>
<dbReference type="InterPro" id="IPR001087">
    <property type="entry name" value="GDSL"/>
</dbReference>
<protein>
    <recommendedName>
        <fullName evidence="4">Carbohydrate esterase family 16 protein</fullName>
    </recommendedName>
</protein>
<dbReference type="PANTHER" id="PTHR21325">
    <property type="entry name" value="PHOSPHOLIPASE B, PLB1"/>
    <property type="match status" value="1"/>
</dbReference>
<name>A0A163ACV5_PHYB8</name>
<dbReference type="VEuPathDB" id="FungiDB:PHYBLDRAFT_169725"/>
<dbReference type="Pfam" id="PF00657">
    <property type="entry name" value="Lipase_GDSL"/>
    <property type="match status" value="1"/>
</dbReference>
<keyword evidence="1" id="KW-1133">Transmembrane helix</keyword>
<keyword evidence="1" id="KW-0472">Membrane</keyword>
<evidence type="ECO:0000313" key="3">
    <source>
        <dbReference type="Proteomes" id="UP000077315"/>
    </source>
</evidence>
<evidence type="ECO:0008006" key="4">
    <source>
        <dbReference type="Google" id="ProtNLM"/>
    </source>
</evidence>
<dbReference type="RefSeq" id="XP_018290641.1">
    <property type="nucleotide sequence ID" value="XM_018436146.1"/>
</dbReference>
<dbReference type="GO" id="GO:0006644">
    <property type="term" value="P:phospholipid metabolic process"/>
    <property type="evidence" value="ECO:0007669"/>
    <property type="project" value="TreeGrafter"/>
</dbReference>
<dbReference type="STRING" id="763407.A0A163ACV5"/>
<gene>
    <name evidence="2" type="ORF">PHYBLDRAFT_169725</name>
</gene>
<dbReference type="PANTHER" id="PTHR21325:SF31">
    <property type="entry name" value="GH22081P-RELATED"/>
    <property type="match status" value="1"/>
</dbReference>
<keyword evidence="1" id="KW-0812">Transmembrane</keyword>
<dbReference type="OrthoDB" id="10265800at2759"/>
<dbReference type="Proteomes" id="UP000077315">
    <property type="component" value="Unassembled WGS sequence"/>
</dbReference>
<dbReference type="GeneID" id="28997052"/>
<proteinExistence type="predicted"/>
<dbReference type="GO" id="GO:0004620">
    <property type="term" value="F:phospholipase activity"/>
    <property type="evidence" value="ECO:0007669"/>
    <property type="project" value="InterPro"/>
</dbReference>
<dbReference type="InParanoid" id="A0A163ACV5"/>